<comment type="caution">
    <text evidence="3">The sequence shown here is derived from an EMBL/GenBank/DDBJ whole genome shotgun (WGS) entry which is preliminary data.</text>
</comment>
<accession>A0A9Q0KBS2</accession>
<evidence type="ECO:0000256" key="2">
    <source>
        <dbReference type="SAM" id="Phobius"/>
    </source>
</evidence>
<feature type="compositionally biased region" description="Polar residues" evidence="1">
    <location>
        <begin position="1"/>
        <end position="13"/>
    </location>
</feature>
<feature type="transmembrane region" description="Helical" evidence="2">
    <location>
        <begin position="53"/>
        <end position="71"/>
    </location>
</feature>
<dbReference type="InterPro" id="IPR040273">
    <property type="entry name" value="PIP1"/>
</dbReference>
<reference evidence="3" key="1">
    <citation type="journal article" date="2023" name="Plant J.">
        <title>The genome of the king protea, Protea cynaroides.</title>
        <authorList>
            <person name="Chang J."/>
            <person name="Duong T.A."/>
            <person name="Schoeman C."/>
            <person name="Ma X."/>
            <person name="Roodt D."/>
            <person name="Barker N."/>
            <person name="Li Z."/>
            <person name="Van de Peer Y."/>
            <person name="Mizrachi E."/>
        </authorList>
    </citation>
    <scope>NUCLEOTIDE SEQUENCE</scope>
    <source>
        <tissue evidence="3">Young leaves</tissue>
    </source>
</reference>
<dbReference type="AlphaFoldDB" id="A0A9Q0KBS2"/>
<evidence type="ECO:0000313" key="4">
    <source>
        <dbReference type="Proteomes" id="UP001141806"/>
    </source>
</evidence>
<keyword evidence="2" id="KW-1133">Transmembrane helix</keyword>
<proteinExistence type="predicted"/>
<dbReference type="Proteomes" id="UP001141806">
    <property type="component" value="Unassembled WGS sequence"/>
</dbReference>
<gene>
    <name evidence="3" type="ORF">NE237_019373</name>
</gene>
<name>A0A9Q0KBS2_9MAGN</name>
<dbReference type="EMBL" id="JAMYWD010000007">
    <property type="protein sequence ID" value="KAJ4967524.1"/>
    <property type="molecule type" value="Genomic_DNA"/>
</dbReference>
<dbReference type="GO" id="GO:0006952">
    <property type="term" value="P:defense response"/>
    <property type="evidence" value="ECO:0007669"/>
    <property type="project" value="InterPro"/>
</dbReference>
<feature type="region of interest" description="Disordered" evidence="1">
    <location>
        <begin position="1"/>
        <end position="33"/>
    </location>
</feature>
<dbReference type="PANTHER" id="PTHR37245">
    <property type="entry name" value="PAMP-INDUCED SECRETED PEPTIDE 1"/>
    <property type="match status" value="1"/>
</dbReference>
<evidence type="ECO:0000313" key="3">
    <source>
        <dbReference type="EMBL" id="KAJ4967524.1"/>
    </source>
</evidence>
<sequence length="119" mass="12953">MGWTTGGSPSTAGEGQGNILVLGPEQETEASRWREDKAHEVRLHRRMAFWQRTSFILVLVVFVAVLSQGVVEATRMLAEDFASASHLTTYPSIYEKAKSSMVCWLGRLSSGPSPSGPGN</sequence>
<dbReference type="PANTHER" id="PTHR37245:SF4">
    <property type="entry name" value="PAMP-INDUCED SECRETED PEPTIDE 1"/>
    <property type="match status" value="1"/>
</dbReference>
<keyword evidence="2" id="KW-0812">Transmembrane</keyword>
<evidence type="ECO:0000256" key="1">
    <source>
        <dbReference type="SAM" id="MobiDB-lite"/>
    </source>
</evidence>
<dbReference type="OrthoDB" id="1872350at2759"/>
<keyword evidence="4" id="KW-1185">Reference proteome</keyword>
<keyword evidence="2" id="KW-0472">Membrane</keyword>
<organism evidence="3 4">
    <name type="scientific">Protea cynaroides</name>
    <dbReference type="NCBI Taxonomy" id="273540"/>
    <lineage>
        <taxon>Eukaryota</taxon>
        <taxon>Viridiplantae</taxon>
        <taxon>Streptophyta</taxon>
        <taxon>Embryophyta</taxon>
        <taxon>Tracheophyta</taxon>
        <taxon>Spermatophyta</taxon>
        <taxon>Magnoliopsida</taxon>
        <taxon>Proteales</taxon>
        <taxon>Proteaceae</taxon>
        <taxon>Protea</taxon>
    </lineage>
</organism>
<protein>
    <submittedName>
        <fullName evidence="3">Uncharacterized protein</fullName>
    </submittedName>
</protein>